<dbReference type="Gene3D" id="3.30.870.10">
    <property type="entry name" value="Endonuclease Chain A"/>
    <property type="match status" value="1"/>
</dbReference>
<dbReference type="SUPFAM" id="SSF56024">
    <property type="entry name" value="Phospholipase D/nuclease"/>
    <property type="match status" value="1"/>
</dbReference>
<gene>
    <name evidence="4" type="ordered locus">Mtc_1859</name>
</gene>
<name>H8IAU5_METCZ</name>
<dbReference type="EMBL" id="CP003243">
    <property type="protein sequence ID" value="AFD00600.1"/>
    <property type="molecule type" value="Genomic_DNA"/>
</dbReference>
<dbReference type="HOGENOM" id="CLU_072493_0_1_2"/>
<evidence type="ECO:0000259" key="3">
    <source>
        <dbReference type="Pfam" id="PF11495"/>
    </source>
</evidence>
<accession>H8IAU5</accession>
<dbReference type="STRING" id="1041930.Mtc_1859"/>
<feature type="domain" description="Transcription regulator TrmB C-terminal" evidence="3">
    <location>
        <begin position="113"/>
        <end position="256"/>
    </location>
</feature>
<dbReference type="RefSeq" id="WP_014406431.1">
    <property type="nucleotide sequence ID" value="NC_017034.1"/>
</dbReference>
<dbReference type="AlphaFoldDB" id="H8IAU5"/>
<dbReference type="eggNOG" id="arCOG02037">
    <property type="taxonomic scope" value="Archaea"/>
</dbReference>
<dbReference type="InterPro" id="IPR002831">
    <property type="entry name" value="Tscrpt_reg_TrmB_N"/>
</dbReference>
<sequence length="261" mass="29804">MLLDEKVINTLQKMGLTYYGSKAYAALVAIGPSSPGEVAREAEVPRSKIYEVLKRLEEEGWVSVERGRPMKYKPRRPKDAIDERKAILYSDIEYAASELSSIYDRQMDKESPRVWLIRGMDNISSRMVDMMDRARHDILLLGALYSPGEIGRIRKEMERARKRGVRVRIITRPRIALKEGELDLLGALSGAASEIRLYKTPFIKFVVIDGREILIMFSKVTDDVPDVENAIAMWTPNHEVASLMQSNFNLMWEVASIRPQS</sequence>
<reference evidence="4 5" key="1">
    <citation type="journal article" date="2012" name="J. Bacteriol.">
        <title>Complete genome sequence of a thermophilic methanogen, Methanocella conradii HZ254, isolated from Chinese rice field soil.</title>
        <authorList>
            <person name="Lu Z."/>
            <person name="Lu Y."/>
        </authorList>
    </citation>
    <scope>NUCLEOTIDE SEQUENCE [LARGE SCALE GENOMIC DNA]</scope>
    <source>
        <strain evidence="5">DSM 24694 / JCM 17849 / CGMCC 1.5162 / HZ254</strain>
    </source>
</reference>
<dbReference type="OrthoDB" id="30795at2157"/>
<evidence type="ECO:0000256" key="1">
    <source>
        <dbReference type="ARBA" id="ARBA00007287"/>
    </source>
</evidence>
<protein>
    <submittedName>
        <fullName evidence="4">Transcriptional regulator, TrmB</fullName>
    </submittedName>
</protein>
<dbReference type="Pfam" id="PF01978">
    <property type="entry name" value="TrmB"/>
    <property type="match status" value="1"/>
</dbReference>
<dbReference type="Gene3D" id="1.10.10.10">
    <property type="entry name" value="Winged helix-like DNA-binding domain superfamily/Winged helix DNA-binding domain"/>
    <property type="match status" value="1"/>
</dbReference>
<dbReference type="InterPro" id="IPR051797">
    <property type="entry name" value="TrmB-like"/>
</dbReference>
<dbReference type="Proteomes" id="UP000005233">
    <property type="component" value="Chromosome"/>
</dbReference>
<dbReference type="CDD" id="cd09124">
    <property type="entry name" value="PLDc_like_TrmB_middle"/>
    <property type="match status" value="1"/>
</dbReference>
<dbReference type="InterPro" id="IPR036388">
    <property type="entry name" value="WH-like_DNA-bd_sf"/>
</dbReference>
<evidence type="ECO:0000313" key="4">
    <source>
        <dbReference type="EMBL" id="AFD00600.1"/>
    </source>
</evidence>
<dbReference type="InterPro" id="IPR011991">
    <property type="entry name" value="ArsR-like_HTH"/>
</dbReference>
<keyword evidence="5" id="KW-1185">Reference proteome</keyword>
<proteinExistence type="inferred from homology"/>
<dbReference type="PANTHER" id="PTHR34293:SF1">
    <property type="entry name" value="HTH-TYPE TRANSCRIPTIONAL REGULATOR TRMBL2"/>
    <property type="match status" value="1"/>
</dbReference>
<dbReference type="PANTHER" id="PTHR34293">
    <property type="entry name" value="HTH-TYPE TRANSCRIPTIONAL REGULATOR TRMBL2"/>
    <property type="match status" value="1"/>
</dbReference>
<dbReference type="KEGG" id="mez:Mtc_1859"/>
<feature type="domain" description="Transcription regulator TrmB N-terminal" evidence="2">
    <location>
        <begin position="11"/>
        <end position="77"/>
    </location>
</feature>
<dbReference type="SUPFAM" id="SSF46785">
    <property type="entry name" value="Winged helix' DNA-binding domain"/>
    <property type="match status" value="1"/>
</dbReference>
<organism evidence="4 5">
    <name type="scientific">Methanocella conradii (strain DSM 24694 / JCM 17849 / CGMCC 1.5162 / HZ254)</name>
    <dbReference type="NCBI Taxonomy" id="1041930"/>
    <lineage>
        <taxon>Archaea</taxon>
        <taxon>Methanobacteriati</taxon>
        <taxon>Methanobacteriota</taxon>
        <taxon>Stenosarchaea group</taxon>
        <taxon>Methanomicrobia</taxon>
        <taxon>Methanocellales</taxon>
        <taxon>Methanocellaceae</taxon>
        <taxon>Methanocella</taxon>
    </lineage>
</organism>
<dbReference type="GeneID" id="11972006"/>
<dbReference type="InterPro" id="IPR021586">
    <property type="entry name" value="Tscrpt_reg_TrmB_C"/>
</dbReference>
<evidence type="ECO:0000313" key="5">
    <source>
        <dbReference type="Proteomes" id="UP000005233"/>
    </source>
</evidence>
<dbReference type="Pfam" id="PF11495">
    <property type="entry name" value="Regulator_TrmB"/>
    <property type="match status" value="1"/>
</dbReference>
<dbReference type="CDD" id="cd00090">
    <property type="entry name" value="HTH_ARSR"/>
    <property type="match status" value="1"/>
</dbReference>
<comment type="similarity">
    <text evidence="1">Belongs to the transcriptional regulator TrmB family.</text>
</comment>
<evidence type="ECO:0000259" key="2">
    <source>
        <dbReference type="Pfam" id="PF01978"/>
    </source>
</evidence>
<dbReference type="InterPro" id="IPR036390">
    <property type="entry name" value="WH_DNA-bd_sf"/>
</dbReference>